<gene>
    <name evidence="2" type="ORF">DARMORV10_C01P23830.1</name>
</gene>
<dbReference type="EMBL" id="HG994365">
    <property type="protein sequence ID" value="CAF2072344.1"/>
    <property type="molecule type" value="Genomic_DNA"/>
</dbReference>
<protein>
    <submittedName>
        <fullName evidence="2">(rape) hypothetical protein</fullName>
    </submittedName>
</protein>
<feature type="compositionally biased region" description="Basic and acidic residues" evidence="1">
    <location>
        <begin position="40"/>
        <end position="51"/>
    </location>
</feature>
<reference evidence="2" key="1">
    <citation type="submission" date="2021-01" db="EMBL/GenBank/DDBJ databases">
        <authorList>
            <consortium name="Genoscope - CEA"/>
            <person name="William W."/>
        </authorList>
    </citation>
    <scope>NUCLEOTIDE SEQUENCE</scope>
</reference>
<dbReference type="AlphaFoldDB" id="A0A816RAA7"/>
<feature type="region of interest" description="Disordered" evidence="1">
    <location>
        <begin position="1"/>
        <end position="65"/>
    </location>
</feature>
<feature type="compositionally biased region" description="Polar residues" evidence="1">
    <location>
        <begin position="7"/>
        <end position="17"/>
    </location>
</feature>
<organism evidence="2">
    <name type="scientific">Brassica napus</name>
    <name type="common">Rape</name>
    <dbReference type="NCBI Taxonomy" id="3708"/>
    <lineage>
        <taxon>Eukaryota</taxon>
        <taxon>Viridiplantae</taxon>
        <taxon>Streptophyta</taxon>
        <taxon>Embryophyta</taxon>
        <taxon>Tracheophyta</taxon>
        <taxon>Spermatophyta</taxon>
        <taxon>Magnoliopsida</taxon>
        <taxon>eudicotyledons</taxon>
        <taxon>Gunneridae</taxon>
        <taxon>Pentapetalae</taxon>
        <taxon>rosids</taxon>
        <taxon>malvids</taxon>
        <taxon>Brassicales</taxon>
        <taxon>Brassicaceae</taxon>
        <taxon>Brassiceae</taxon>
        <taxon>Brassica</taxon>
    </lineage>
</organism>
<evidence type="ECO:0000256" key="1">
    <source>
        <dbReference type="SAM" id="MobiDB-lite"/>
    </source>
</evidence>
<sequence>MLKFQKVVSSPPNNSTSKTKKGKRMEVEKEFESSLPKNTKAKEQSESKKPMIEGGYMDLRSGLVL</sequence>
<name>A0A816RAA7_BRANA</name>
<evidence type="ECO:0000313" key="2">
    <source>
        <dbReference type="EMBL" id="CAF2072344.1"/>
    </source>
</evidence>
<proteinExistence type="predicted"/>
<accession>A0A816RAA7</accession>
<dbReference type="Proteomes" id="UP001295469">
    <property type="component" value="Chromosome C01"/>
</dbReference>